<dbReference type="Proteomes" id="UP000501690">
    <property type="component" value="Linkage Group LG8"/>
</dbReference>
<evidence type="ECO:0000313" key="1">
    <source>
        <dbReference type="EMBL" id="QCE03270.1"/>
    </source>
</evidence>
<protein>
    <submittedName>
        <fullName evidence="1">Uncharacterized protein</fullName>
    </submittedName>
</protein>
<sequence>MKDPMISLSPHLRINNITLIIICFRMINHTIIAKHKQKRIDDAHMNLAACGPASTNLPACSLGLRTSLLVVLLYGPTVRPWKN</sequence>
<dbReference type="AlphaFoldDB" id="A0A4D6MP15"/>
<dbReference type="EMBL" id="CP039352">
    <property type="protein sequence ID" value="QCE03270.1"/>
    <property type="molecule type" value="Genomic_DNA"/>
</dbReference>
<proteinExistence type="predicted"/>
<keyword evidence="2" id="KW-1185">Reference proteome</keyword>
<accession>A0A4D6MP15</accession>
<organism evidence="1 2">
    <name type="scientific">Vigna unguiculata</name>
    <name type="common">Cowpea</name>
    <dbReference type="NCBI Taxonomy" id="3917"/>
    <lineage>
        <taxon>Eukaryota</taxon>
        <taxon>Viridiplantae</taxon>
        <taxon>Streptophyta</taxon>
        <taxon>Embryophyta</taxon>
        <taxon>Tracheophyta</taxon>
        <taxon>Spermatophyta</taxon>
        <taxon>Magnoliopsida</taxon>
        <taxon>eudicotyledons</taxon>
        <taxon>Gunneridae</taxon>
        <taxon>Pentapetalae</taxon>
        <taxon>rosids</taxon>
        <taxon>fabids</taxon>
        <taxon>Fabales</taxon>
        <taxon>Fabaceae</taxon>
        <taxon>Papilionoideae</taxon>
        <taxon>50 kb inversion clade</taxon>
        <taxon>NPAAA clade</taxon>
        <taxon>indigoferoid/millettioid clade</taxon>
        <taxon>Phaseoleae</taxon>
        <taxon>Vigna</taxon>
    </lineage>
</organism>
<gene>
    <name evidence="1" type="ORF">DEO72_LG8g1294</name>
</gene>
<name>A0A4D6MP15_VIGUN</name>
<reference evidence="1 2" key="1">
    <citation type="submission" date="2019-04" db="EMBL/GenBank/DDBJ databases">
        <title>An improved genome assembly and genetic linkage map for asparagus bean, Vigna unguiculata ssp. sesquipedialis.</title>
        <authorList>
            <person name="Xia Q."/>
            <person name="Zhang R."/>
            <person name="Dong Y."/>
        </authorList>
    </citation>
    <scope>NUCLEOTIDE SEQUENCE [LARGE SCALE GENOMIC DNA]</scope>
    <source>
        <tissue evidence="1">Leaf</tissue>
    </source>
</reference>
<evidence type="ECO:0000313" key="2">
    <source>
        <dbReference type="Proteomes" id="UP000501690"/>
    </source>
</evidence>